<protein>
    <submittedName>
        <fullName evidence="1">Uncharacterized protein</fullName>
    </submittedName>
</protein>
<proteinExistence type="predicted"/>
<reference evidence="1 2" key="1">
    <citation type="submission" date="2016-03" db="EMBL/GenBank/DDBJ databases">
        <title>Whole genome sequencing of Grifola frondosa 9006-11.</title>
        <authorList>
            <person name="Min B."/>
            <person name="Park H."/>
            <person name="Kim J.-G."/>
            <person name="Cho H."/>
            <person name="Oh Y.-L."/>
            <person name="Kong W.-S."/>
            <person name="Choi I.-G."/>
        </authorList>
    </citation>
    <scope>NUCLEOTIDE SEQUENCE [LARGE SCALE GENOMIC DNA]</scope>
    <source>
        <strain evidence="1 2">9006-11</strain>
    </source>
</reference>
<name>A0A1C7MMQ2_GRIFR</name>
<dbReference type="AlphaFoldDB" id="A0A1C7MMQ2"/>
<comment type="caution">
    <text evidence="1">The sequence shown here is derived from an EMBL/GenBank/DDBJ whole genome shotgun (WGS) entry which is preliminary data.</text>
</comment>
<evidence type="ECO:0000313" key="2">
    <source>
        <dbReference type="Proteomes" id="UP000092993"/>
    </source>
</evidence>
<evidence type="ECO:0000313" key="1">
    <source>
        <dbReference type="EMBL" id="OBZ78150.1"/>
    </source>
</evidence>
<keyword evidence="2" id="KW-1185">Reference proteome</keyword>
<dbReference type="EMBL" id="LUGG01000002">
    <property type="protein sequence ID" value="OBZ78150.1"/>
    <property type="molecule type" value="Genomic_DNA"/>
</dbReference>
<sequence length="75" mass="8349">MSLTLSPLYLFGSTAYRDGKMLTVLGLSPSDYINLTFTYTPPSRPSITRAAGFWNLPPRSHCSKLPSRMMESATF</sequence>
<gene>
    <name evidence="1" type="ORF">A0H81_02368</name>
</gene>
<dbReference type="Proteomes" id="UP000092993">
    <property type="component" value="Unassembled WGS sequence"/>
</dbReference>
<organism evidence="1 2">
    <name type="scientific">Grifola frondosa</name>
    <name type="common">Maitake</name>
    <name type="synonym">Polyporus frondosus</name>
    <dbReference type="NCBI Taxonomy" id="5627"/>
    <lineage>
        <taxon>Eukaryota</taxon>
        <taxon>Fungi</taxon>
        <taxon>Dikarya</taxon>
        <taxon>Basidiomycota</taxon>
        <taxon>Agaricomycotina</taxon>
        <taxon>Agaricomycetes</taxon>
        <taxon>Polyporales</taxon>
        <taxon>Grifolaceae</taxon>
        <taxon>Grifola</taxon>
    </lineage>
</organism>
<accession>A0A1C7MMQ2</accession>